<evidence type="ECO:0000259" key="1">
    <source>
        <dbReference type="Pfam" id="PF10568"/>
    </source>
</evidence>
<reference evidence="4" key="1">
    <citation type="submission" date="2023-07" db="EMBL/GenBank/DDBJ databases">
        <title>A draft genome of Kazachstania heterogenica Y-27499.</title>
        <authorList>
            <person name="Donic C."/>
            <person name="Kralova J.S."/>
            <person name="Fidel L."/>
            <person name="Ben-Dor S."/>
            <person name="Jung S."/>
        </authorList>
    </citation>
    <scope>NUCLEOTIDE SEQUENCE [LARGE SCALE GENOMIC DNA]</scope>
    <source>
        <strain evidence="4">Y27499</strain>
    </source>
</reference>
<evidence type="ECO:0000313" key="4">
    <source>
        <dbReference type="Proteomes" id="UP001306508"/>
    </source>
</evidence>
<gene>
    <name evidence="3" type="ORF">RI543_000395</name>
</gene>
<sequence length="348" mass="40755">MTKYTFHLFGIDDTPSLTCPESVSLFWMLNSPYCKHLYRQIEIVFSNNTDLSPTNTLPLLIVSSPSSSKKNETEKQVSSFYAGFADILQYLLTVKLIKDTRHFLNDNQDVSFTLDFLAALQFLCRDFKCMTLYQLYLNKTNYTEFTRKQFSKLFYWPAWYTAPLKIRSNVQYMCDQTLQLEYLPIDDNETEEGLENGNTNSTHNDVTDSHSLPHEVVNSQSLRLSLSHKKNKLQDLKSWKHHIQYCNKLVEMIDDWCTFDTTISDPLRILELYLLANLYIQFTLPNGANIITHLKQSKGDEWVSKIDNMIRTYSSIENKLSIRKPSFTEQGNMIMSVYHKLKYYSNYI</sequence>
<accession>A0AAN7WQ27</accession>
<dbReference type="Pfam" id="PF11801">
    <property type="entry name" value="Tom37_C"/>
    <property type="match status" value="1"/>
</dbReference>
<dbReference type="EMBL" id="JAWIZZ010000015">
    <property type="protein sequence ID" value="KAK5782073.1"/>
    <property type="molecule type" value="Genomic_DNA"/>
</dbReference>
<protein>
    <submittedName>
        <fullName evidence="3">Uncharacterized protein</fullName>
    </submittedName>
</protein>
<proteinExistence type="predicted"/>
<dbReference type="InterPro" id="IPR031317">
    <property type="entry name" value="Tom37_C"/>
</dbReference>
<dbReference type="Proteomes" id="UP001306508">
    <property type="component" value="Unassembled WGS sequence"/>
</dbReference>
<dbReference type="InterPro" id="IPR019564">
    <property type="entry name" value="Sam37/metaxin_N"/>
</dbReference>
<dbReference type="AlphaFoldDB" id="A0AAN7WQ27"/>
<dbReference type="GO" id="GO:0001401">
    <property type="term" value="C:SAM complex"/>
    <property type="evidence" value="ECO:0007669"/>
    <property type="project" value="InterPro"/>
</dbReference>
<name>A0AAN7WQ27_9SACH</name>
<keyword evidence="4" id="KW-1185">Reference proteome</keyword>
<feature type="domain" description="Mitochondrial outer membrane transport complex Sam37/metaxin N-terminal" evidence="1">
    <location>
        <begin position="33"/>
        <end position="167"/>
    </location>
</feature>
<dbReference type="Pfam" id="PF10568">
    <property type="entry name" value="Tom37"/>
    <property type="match status" value="1"/>
</dbReference>
<comment type="caution">
    <text evidence="3">The sequence shown here is derived from an EMBL/GenBank/DDBJ whole genome shotgun (WGS) entry which is preliminary data.</text>
</comment>
<evidence type="ECO:0000313" key="3">
    <source>
        <dbReference type="EMBL" id="KAK5782073.1"/>
    </source>
</evidence>
<evidence type="ECO:0000259" key="2">
    <source>
        <dbReference type="Pfam" id="PF11801"/>
    </source>
</evidence>
<feature type="domain" description="Tom37 C-terminal" evidence="2">
    <location>
        <begin position="209"/>
        <end position="344"/>
    </location>
</feature>
<organism evidence="3 4">
    <name type="scientific">Arxiozyma heterogenica</name>
    <dbReference type="NCBI Taxonomy" id="278026"/>
    <lineage>
        <taxon>Eukaryota</taxon>
        <taxon>Fungi</taxon>
        <taxon>Dikarya</taxon>
        <taxon>Ascomycota</taxon>
        <taxon>Saccharomycotina</taxon>
        <taxon>Saccharomycetes</taxon>
        <taxon>Saccharomycetales</taxon>
        <taxon>Saccharomycetaceae</taxon>
        <taxon>Arxiozyma</taxon>
    </lineage>
</organism>